<dbReference type="OrthoDB" id="9931800at2759"/>
<evidence type="ECO:0000313" key="1">
    <source>
        <dbReference type="EMBL" id="KAJ7345421.1"/>
    </source>
</evidence>
<organism evidence="1 2">
    <name type="scientific">Phrynocephalus forsythii</name>
    <dbReference type="NCBI Taxonomy" id="171643"/>
    <lineage>
        <taxon>Eukaryota</taxon>
        <taxon>Metazoa</taxon>
        <taxon>Chordata</taxon>
        <taxon>Craniata</taxon>
        <taxon>Vertebrata</taxon>
        <taxon>Euteleostomi</taxon>
        <taxon>Lepidosauria</taxon>
        <taxon>Squamata</taxon>
        <taxon>Bifurcata</taxon>
        <taxon>Unidentata</taxon>
        <taxon>Episquamata</taxon>
        <taxon>Toxicofera</taxon>
        <taxon>Iguania</taxon>
        <taxon>Acrodonta</taxon>
        <taxon>Agamidae</taxon>
        <taxon>Agaminae</taxon>
        <taxon>Phrynocephalus</taxon>
    </lineage>
</organism>
<gene>
    <name evidence="1" type="ORF">JRQ81_001371</name>
</gene>
<comment type="caution">
    <text evidence="1">The sequence shown here is derived from an EMBL/GenBank/DDBJ whole genome shotgun (WGS) entry which is preliminary data.</text>
</comment>
<dbReference type="PANTHER" id="PTHR36690">
    <property type="entry name" value="PROTEIN FAM237A"/>
    <property type="match status" value="1"/>
</dbReference>
<name>A0A9Q1B8Z7_9SAUR</name>
<protein>
    <submittedName>
        <fullName evidence="1">Uncharacterized protein</fullName>
    </submittedName>
</protein>
<keyword evidence="2" id="KW-1185">Reference proteome</keyword>
<dbReference type="Proteomes" id="UP001142489">
    <property type="component" value="Unassembled WGS sequence"/>
</dbReference>
<dbReference type="EMBL" id="JAPFRF010000001">
    <property type="protein sequence ID" value="KAJ7345421.1"/>
    <property type="molecule type" value="Genomic_DNA"/>
</dbReference>
<dbReference type="AlphaFoldDB" id="A0A9Q1B8Z7"/>
<reference evidence="1" key="1">
    <citation type="journal article" date="2023" name="DNA Res.">
        <title>Chromosome-level genome assembly of Phrynocephalus forsythii using third-generation DNA sequencing and Hi-C analysis.</title>
        <authorList>
            <person name="Qi Y."/>
            <person name="Zhao W."/>
            <person name="Zhao Y."/>
            <person name="Niu C."/>
            <person name="Cao S."/>
            <person name="Zhang Y."/>
        </authorList>
    </citation>
    <scope>NUCLEOTIDE SEQUENCE</scope>
    <source>
        <tissue evidence="1">Muscle</tissue>
    </source>
</reference>
<evidence type="ECO:0000313" key="2">
    <source>
        <dbReference type="Proteomes" id="UP001142489"/>
    </source>
</evidence>
<accession>A0A9Q1B8Z7</accession>
<proteinExistence type="predicted"/>
<dbReference type="InterPro" id="IPR040439">
    <property type="entry name" value="FAM237A/B"/>
</dbReference>
<dbReference type="PANTHER" id="PTHR36690:SF2">
    <property type="entry name" value="PROTEIN FAM237A"/>
    <property type="match status" value="1"/>
</dbReference>
<sequence length="130" mass="14237">MSKREDMTQINKGKGEFIIGVALGSALKPVGVGIMRKVDHLRGFACSLVIVGLFHTAPAFCSNQMDPLDLGRADPQCWEFSSSVLLEMRNPHVADSVDGFWDFMRFLKSSENLSMGLCSGTWHNSSGISI</sequence>